<dbReference type="Gramene" id="ONK77297">
    <property type="protein sequence ID" value="ONK77297"/>
    <property type="gene ID" value="A4U43_C02F5090"/>
</dbReference>
<keyword evidence="7" id="KW-0560">Oxidoreductase</keyword>
<dbReference type="PRINTS" id="PR00461">
    <property type="entry name" value="PLPEROXIDASE"/>
</dbReference>
<dbReference type="PANTHER" id="PTHR31388:SF24">
    <property type="entry name" value="PEROXIDASE 52"/>
    <property type="match status" value="1"/>
</dbReference>
<dbReference type="GO" id="GO:0042744">
    <property type="term" value="P:hydrogen peroxide catabolic process"/>
    <property type="evidence" value="ECO:0007669"/>
    <property type="project" value="UniProtKB-KW"/>
</dbReference>
<dbReference type="InterPro" id="IPR002016">
    <property type="entry name" value="Haem_peroxidase"/>
</dbReference>
<dbReference type="InterPro" id="IPR000823">
    <property type="entry name" value="Peroxidase_pln"/>
</dbReference>
<dbReference type="GO" id="GO:0006979">
    <property type="term" value="P:response to oxidative stress"/>
    <property type="evidence" value="ECO:0007669"/>
    <property type="project" value="InterPro"/>
</dbReference>
<feature type="compositionally biased region" description="Low complexity" evidence="12">
    <location>
        <begin position="210"/>
        <end position="222"/>
    </location>
</feature>
<evidence type="ECO:0000313" key="15">
    <source>
        <dbReference type="Proteomes" id="UP000243459"/>
    </source>
</evidence>
<protein>
    <recommendedName>
        <fullName evidence="13">Plant heme peroxidase family profile domain-containing protein</fullName>
    </recommendedName>
</protein>
<evidence type="ECO:0000256" key="5">
    <source>
        <dbReference type="ARBA" id="ARBA00022723"/>
    </source>
</evidence>
<feature type="binding site" evidence="11">
    <location>
        <position position="93"/>
    </location>
    <ligand>
        <name>Ca(2+)</name>
        <dbReference type="ChEBI" id="CHEBI:29108"/>
        <label>1</label>
    </ligand>
</feature>
<evidence type="ECO:0000256" key="4">
    <source>
        <dbReference type="ARBA" id="ARBA00022617"/>
    </source>
</evidence>
<evidence type="ECO:0000313" key="14">
    <source>
        <dbReference type="EMBL" id="ONK77297.1"/>
    </source>
</evidence>
<dbReference type="PRINTS" id="PR00458">
    <property type="entry name" value="PEROXIDASE"/>
</dbReference>
<evidence type="ECO:0000256" key="8">
    <source>
        <dbReference type="ARBA" id="ARBA00023004"/>
    </source>
</evidence>
<comment type="catalytic activity">
    <reaction evidence="1">
        <text>2 a phenolic donor + H2O2 = 2 a phenolic radical donor + 2 H2O</text>
        <dbReference type="Rhea" id="RHEA:56136"/>
        <dbReference type="ChEBI" id="CHEBI:15377"/>
        <dbReference type="ChEBI" id="CHEBI:16240"/>
        <dbReference type="ChEBI" id="CHEBI:139520"/>
        <dbReference type="ChEBI" id="CHEBI:139521"/>
        <dbReference type="EC" id="1.11.1.7"/>
    </reaction>
</comment>
<name>A0A5P1FIR1_ASPOF</name>
<evidence type="ECO:0000256" key="10">
    <source>
        <dbReference type="PIRSR" id="PIRSR600823-2"/>
    </source>
</evidence>
<proteinExistence type="inferred from homology"/>
<dbReference type="InterPro" id="IPR010255">
    <property type="entry name" value="Haem_peroxidase_sf"/>
</dbReference>
<dbReference type="Pfam" id="PF00141">
    <property type="entry name" value="peroxidase"/>
    <property type="match status" value="1"/>
</dbReference>
<comment type="cofactor">
    <cofactor evidence="11">
        <name>heme b</name>
        <dbReference type="ChEBI" id="CHEBI:60344"/>
    </cofactor>
    <text evidence="11">Binds 1 heme b (iron(II)-protoporphyrin IX) group per subunit.</text>
</comment>
<gene>
    <name evidence="14" type="ORF">A4U43_C02F5090</name>
</gene>
<dbReference type="GO" id="GO:0020037">
    <property type="term" value="F:heme binding"/>
    <property type="evidence" value="ECO:0007669"/>
    <property type="project" value="InterPro"/>
</dbReference>
<feature type="binding site" evidence="11">
    <location>
        <position position="77"/>
    </location>
    <ligand>
        <name>Ca(2+)</name>
        <dbReference type="ChEBI" id="CHEBI:29108"/>
        <label>1</label>
    </ligand>
</feature>
<evidence type="ECO:0000256" key="7">
    <source>
        <dbReference type="ARBA" id="ARBA00023002"/>
    </source>
</evidence>
<dbReference type="PANTHER" id="PTHR31388">
    <property type="entry name" value="PEROXIDASE 72-RELATED"/>
    <property type="match status" value="1"/>
</dbReference>
<keyword evidence="6 11" id="KW-0106">Calcium</keyword>
<feature type="binding site" description="axial binding residue" evidence="11">
    <location>
        <position position="198"/>
    </location>
    <ligand>
        <name>heme b</name>
        <dbReference type="ChEBI" id="CHEBI:60344"/>
    </ligand>
    <ligandPart>
        <name>Fe</name>
        <dbReference type="ChEBI" id="CHEBI:18248"/>
    </ligandPart>
</feature>
<dbReference type="OMA" id="ITFIRWA"/>
<dbReference type="PROSITE" id="PS00435">
    <property type="entry name" value="PEROXIDASE_1"/>
    <property type="match status" value="1"/>
</dbReference>
<dbReference type="Gene3D" id="1.10.520.10">
    <property type="match status" value="1"/>
</dbReference>
<dbReference type="AlphaFoldDB" id="A0A5P1FIR1"/>
<keyword evidence="15" id="KW-1185">Reference proteome</keyword>
<feature type="binding site" evidence="11">
    <location>
        <position position="79"/>
    </location>
    <ligand>
        <name>Ca(2+)</name>
        <dbReference type="ChEBI" id="CHEBI:29108"/>
        <label>1</label>
    </ligand>
</feature>
<dbReference type="InterPro" id="IPR019793">
    <property type="entry name" value="Peroxidases_heam-ligand_BS"/>
</dbReference>
<evidence type="ECO:0000256" key="2">
    <source>
        <dbReference type="ARBA" id="ARBA00006873"/>
    </source>
</evidence>
<feature type="binding site" evidence="11">
    <location>
        <position position="199"/>
    </location>
    <ligand>
        <name>Ca(2+)</name>
        <dbReference type="ChEBI" id="CHEBI:29108"/>
        <label>2</label>
    </ligand>
</feature>
<feature type="binding site" evidence="11">
    <location>
        <position position="81"/>
    </location>
    <ligand>
        <name>Ca(2+)</name>
        <dbReference type="ChEBI" id="CHEBI:29108"/>
        <label>1</label>
    </ligand>
</feature>
<evidence type="ECO:0000259" key="13">
    <source>
        <dbReference type="PROSITE" id="PS50873"/>
    </source>
</evidence>
<sequence length="229" mass="24686">MGPPYHYTKIVMAEKITFIRWASRLPEPCPSHLAFIEANKASITEHSTPKNSLLITPCWCAVPQCSLFPARSRKKYGCDASLLLDDTSNFRGEKNATPNKNSARGFDVIDNIKAAVEKACPGVVSCADIIVITARDSVHMLGGPYWDVKLGRRDARTASFSGANNKIPPPTSSLSNLISKFAAVGLSRNEMVALSGAHTIGTVHQLQTTYTTTPTSTTPSPTLANPTAR</sequence>
<evidence type="ECO:0000256" key="3">
    <source>
        <dbReference type="ARBA" id="ARBA00022559"/>
    </source>
</evidence>
<dbReference type="GO" id="GO:0140825">
    <property type="term" value="F:lactoperoxidase activity"/>
    <property type="evidence" value="ECO:0007669"/>
    <property type="project" value="UniProtKB-EC"/>
</dbReference>
<keyword evidence="4" id="KW-0349">Heme</keyword>
<dbReference type="Proteomes" id="UP000243459">
    <property type="component" value="Chromosome 2"/>
</dbReference>
<evidence type="ECO:0000256" key="11">
    <source>
        <dbReference type="PIRSR" id="PIRSR600823-3"/>
    </source>
</evidence>
<dbReference type="PROSITE" id="PS50873">
    <property type="entry name" value="PEROXIDASE_4"/>
    <property type="match status" value="1"/>
</dbReference>
<evidence type="ECO:0000256" key="9">
    <source>
        <dbReference type="ARBA" id="ARBA00023324"/>
    </source>
</evidence>
<keyword evidence="5 11" id="KW-0479">Metal-binding</keyword>
<feature type="binding site" evidence="10">
    <location>
        <position position="168"/>
    </location>
    <ligand>
        <name>substrate</name>
    </ligand>
</feature>
<feature type="domain" description="Plant heme peroxidase family profile" evidence="13">
    <location>
        <begin position="77"/>
        <end position="229"/>
    </location>
</feature>
<evidence type="ECO:0000256" key="6">
    <source>
        <dbReference type="ARBA" id="ARBA00022837"/>
    </source>
</evidence>
<feature type="region of interest" description="Disordered" evidence="12">
    <location>
        <begin position="210"/>
        <end position="229"/>
    </location>
</feature>
<keyword evidence="9" id="KW-0376">Hydrogen peroxide</keyword>
<comment type="similarity">
    <text evidence="2">Belongs to the peroxidase family. Ascorbate peroxidase subfamily.</text>
</comment>
<keyword evidence="8 11" id="KW-0408">Iron</keyword>
<reference evidence="15" key="1">
    <citation type="journal article" date="2017" name="Nat. Commun.">
        <title>The asparagus genome sheds light on the origin and evolution of a young Y chromosome.</title>
        <authorList>
            <person name="Harkess A."/>
            <person name="Zhou J."/>
            <person name="Xu C."/>
            <person name="Bowers J.E."/>
            <person name="Van der Hulst R."/>
            <person name="Ayyampalayam S."/>
            <person name="Mercati F."/>
            <person name="Riccardi P."/>
            <person name="McKain M.R."/>
            <person name="Kakrana A."/>
            <person name="Tang H."/>
            <person name="Ray J."/>
            <person name="Groenendijk J."/>
            <person name="Arikit S."/>
            <person name="Mathioni S.M."/>
            <person name="Nakano M."/>
            <person name="Shan H."/>
            <person name="Telgmann-Rauber A."/>
            <person name="Kanno A."/>
            <person name="Yue Z."/>
            <person name="Chen H."/>
            <person name="Li W."/>
            <person name="Chen Y."/>
            <person name="Xu X."/>
            <person name="Zhang Y."/>
            <person name="Luo S."/>
            <person name="Chen H."/>
            <person name="Gao J."/>
            <person name="Mao Z."/>
            <person name="Pires J.C."/>
            <person name="Luo M."/>
            <person name="Kudrna D."/>
            <person name="Wing R.A."/>
            <person name="Meyers B.C."/>
            <person name="Yi K."/>
            <person name="Kong H."/>
            <person name="Lavrijsen P."/>
            <person name="Sunseri F."/>
            <person name="Falavigna A."/>
            <person name="Ye Y."/>
            <person name="Leebens-Mack J.H."/>
            <person name="Chen G."/>
        </authorList>
    </citation>
    <scope>NUCLEOTIDE SEQUENCE [LARGE SCALE GENOMIC DNA]</scope>
    <source>
        <strain evidence="15">cv. DH0086</strain>
    </source>
</reference>
<organism evidence="14 15">
    <name type="scientific">Asparagus officinalis</name>
    <name type="common">Garden asparagus</name>
    <dbReference type="NCBI Taxonomy" id="4686"/>
    <lineage>
        <taxon>Eukaryota</taxon>
        <taxon>Viridiplantae</taxon>
        <taxon>Streptophyta</taxon>
        <taxon>Embryophyta</taxon>
        <taxon>Tracheophyta</taxon>
        <taxon>Spermatophyta</taxon>
        <taxon>Magnoliopsida</taxon>
        <taxon>Liliopsida</taxon>
        <taxon>Asparagales</taxon>
        <taxon>Asparagaceae</taxon>
        <taxon>Asparagoideae</taxon>
        <taxon>Asparagus</taxon>
    </lineage>
</organism>
<evidence type="ECO:0000256" key="1">
    <source>
        <dbReference type="ARBA" id="ARBA00000189"/>
    </source>
</evidence>
<dbReference type="GO" id="GO:0046872">
    <property type="term" value="F:metal ion binding"/>
    <property type="evidence" value="ECO:0007669"/>
    <property type="project" value="UniProtKB-KW"/>
</dbReference>
<evidence type="ECO:0000256" key="12">
    <source>
        <dbReference type="SAM" id="MobiDB-lite"/>
    </source>
</evidence>
<dbReference type="EMBL" id="CM007382">
    <property type="protein sequence ID" value="ONK77297.1"/>
    <property type="molecule type" value="Genomic_DNA"/>
</dbReference>
<dbReference type="Gene3D" id="1.10.420.10">
    <property type="entry name" value="Peroxidase, domain 2"/>
    <property type="match status" value="1"/>
</dbReference>
<dbReference type="SUPFAM" id="SSF48113">
    <property type="entry name" value="Heme-dependent peroxidases"/>
    <property type="match status" value="1"/>
</dbReference>
<accession>A0A5P1FIR1</accession>
<comment type="cofactor">
    <cofactor evidence="11">
        <name>Ca(2+)</name>
        <dbReference type="ChEBI" id="CHEBI:29108"/>
    </cofactor>
    <text evidence="11">Binds 2 calcium ions per subunit.</text>
</comment>
<keyword evidence="3" id="KW-0575">Peroxidase</keyword>